<keyword evidence="1" id="KW-1133">Transmembrane helix</keyword>
<evidence type="ECO:0000313" key="3">
    <source>
        <dbReference type="Proteomes" id="UP000245916"/>
    </source>
</evidence>
<dbReference type="InterPro" id="IPR005625">
    <property type="entry name" value="PepSY-ass_TM"/>
</dbReference>
<dbReference type="Pfam" id="PF03929">
    <property type="entry name" value="PepSY_TM"/>
    <property type="match status" value="1"/>
</dbReference>
<gene>
    <name evidence="2" type="ORF">DF286_07805</name>
</gene>
<keyword evidence="1" id="KW-0812">Transmembrane</keyword>
<protein>
    <submittedName>
        <fullName evidence="2">PepSY domain-containing protein</fullName>
    </submittedName>
</protein>
<name>A0A2U2J6F0_9SPHN</name>
<dbReference type="PANTHER" id="PTHR34219:SF8">
    <property type="entry name" value="PEPSY DOMAIN-CONTAINING PROTEIN"/>
    <property type="match status" value="1"/>
</dbReference>
<evidence type="ECO:0000313" key="2">
    <source>
        <dbReference type="EMBL" id="PWG03916.1"/>
    </source>
</evidence>
<reference evidence="2 3" key="1">
    <citation type="submission" date="2018-05" db="EMBL/GenBank/DDBJ databases">
        <title>Genome of Sphingosinicella humi QZX222.</title>
        <authorList>
            <person name="Qiao Z."/>
            <person name="Wang G."/>
        </authorList>
    </citation>
    <scope>NUCLEOTIDE SEQUENCE [LARGE SCALE GENOMIC DNA]</scope>
    <source>
        <strain evidence="2 3">QZX222</strain>
    </source>
</reference>
<feature type="transmembrane region" description="Helical" evidence="1">
    <location>
        <begin position="127"/>
        <end position="151"/>
    </location>
</feature>
<evidence type="ECO:0000256" key="1">
    <source>
        <dbReference type="SAM" id="Phobius"/>
    </source>
</evidence>
<feature type="transmembrane region" description="Helical" evidence="1">
    <location>
        <begin position="319"/>
        <end position="339"/>
    </location>
</feature>
<sequence length="389" mass="42539">MHQWAGLKLSIFMSFVLLTGTLAVFSHEMDWLMRPALRVEMSSVSGPVNWPAIARNVAAHAPGASIRSLDAPLAKAFAATATIESPDGELRFVYAHPTTGEVQGDGHWVGAARILRNMHRHLNMPTWLGVPIVSSLALLLAVSLGTSFVVYKKWWRGFLKPIRLRDARTAWGDFHRLAGVWSLWFVALMILTGLWYLAESTIARAPPHPRTEVPALSLSNTDIAARLGPSLAAARAANPDLDIKRIIFPNGKSGAFQFQGQDEAILVRDRSNAVWTSAATGEPLLVTAGRDLNIHQRISEMADPLHFGTFGGYWTKLPWFLFGALLTALSVSGAALYSLRLFKAERRPSAGRAVAVRAWHGMGHWRWAALALVLTGFAMLPTLFGVAGD</sequence>
<organism evidence="2 3">
    <name type="scientific">Allosphingosinicella humi</name>
    <dbReference type="NCBI Taxonomy" id="2068657"/>
    <lineage>
        <taxon>Bacteria</taxon>
        <taxon>Pseudomonadati</taxon>
        <taxon>Pseudomonadota</taxon>
        <taxon>Alphaproteobacteria</taxon>
        <taxon>Sphingomonadales</taxon>
        <taxon>Sphingomonadaceae</taxon>
        <taxon>Allosphingosinicella</taxon>
    </lineage>
</organism>
<comment type="caution">
    <text evidence="2">The sequence shown here is derived from an EMBL/GenBank/DDBJ whole genome shotgun (WGS) entry which is preliminary data.</text>
</comment>
<dbReference type="PANTHER" id="PTHR34219">
    <property type="entry name" value="IRON-REGULATED INNER MEMBRANE PROTEIN-RELATED"/>
    <property type="match status" value="1"/>
</dbReference>
<proteinExistence type="predicted"/>
<dbReference type="Proteomes" id="UP000245916">
    <property type="component" value="Unassembled WGS sequence"/>
</dbReference>
<keyword evidence="3" id="KW-1185">Reference proteome</keyword>
<keyword evidence="1" id="KW-0472">Membrane</keyword>
<accession>A0A2U2J6F0</accession>
<dbReference type="EMBL" id="QFFF01000001">
    <property type="protein sequence ID" value="PWG03916.1"/>
    <property type="molecule type" value="Genomic_DNA"/>
</dbReference>
<feature type="transmembrane region" description="Helical" evidence="1">
    <location>
        <begin position="178"/>
        <end position="198"/>
    </location>
</feature>
<dbReference type="OrthoDB" id="6307929at2"/>
<feature type="transmembrane region" description="Helical" evidence="1">
    <location>
        <begin position="7"/>
        <end position="25"/>
    </location>
</feature>
<dbReference type="AlphaFoldDB" id="A0A2U2J6F0"/>
<feature type="transmembrane region" description="Helical" evidence="1">
    <location>
        <begin position="367"/>
        <end position="387"/>
    </location>
</feature>